<reference evidence="1 2" key="1">
    <citation type="submission" date="2016-10" db="EMBL/GenBank/DDBJ databases">
        <authorList>
            <person name="de Groot N.N."/>
        </authorList>
    </citation>
    <scope>NUCLEOTIDE SEQUENCE [LARGE SCALE GENOMIC DNA]</scope>
    <source>
        <strain evidence="1 2">L14</strain>
    </source>
</reference>
<name>A0A1I0XX45_SELRU</name>
<dbReference type="EMBL" id="FOJX01000008">
    <property type="protein sequence ID" value="SFB05571.1"/>
    <property type="molecule type" value="Genomic_DNA"/>
</dbReference>
<accession>A0A1I0XX45</accession>
<proteinExistence type="predicted"/>
<sequence length="402" mass="47396">MKKERLLFICSTKYLLFNAIHVRMHMFPNIPADIIVDFRTEETMEYYQRVRESGLFEKVAYLRPKIFDLHEYIRARRKGDQNASFKRCLKNTYIKLYKKYKNENNPIAKLNDLLAAEEDLDFYAYTGVFGQGNNETVRNILKIVRGQDCEINTLEEGDSTYINGCICDMVESHNIYVYKPELIAYASDKLKRIPPVDKDDEIFIRKVNHIFNYKQGRREISNKIILFDTYAEPMPDFYRDHKILSRTLLRNAYKKHKVENALYEMQRNVYRAAVDCERDVLIKLHPSNKRLDVYKEFREKNVEIMASPQIPWEVFCLNNSIAHNVFVATITAALKSNYFISGGNDDNKYVVVTFDFEEMRMSATLVNLYKRLGQMRNDGNMYYPSDINEYKNVIKSLTGQSD</sequence>
<gene>
    <name evidence="1" type="ORF">SAMN05216587_10847</name>
</gene>
<dbReference type="RefSeq" id="WP_074816121.1">
    <property type="nucleotide sequence ID" value="NZ_FOJX01000008.1"/>
</dbReference>
<evidence type="ECO:0000313" key="2">
    <source>
        <dbReference type="Proteomes" id="UP000183843"/>
    </source>
</evidence>
<protein>
    <recommendedName>
        <fullName evidence="3">Glycosyltransferase family 52</fullName>
    </recommendedName>
</protein>
<evidence type="ECO:0000313" key="1">
    <source>
        <dbReference type="EMBL" id="SFB05571.1"/>
    </source>
</evidence>
<organism evidence="1 2">
    <name type="scientific">Selenomonas ruminantium</name>
    <dbReference type="NCBI Taxonomy" id="971"/>
    <lineage>
        <taxon>Bacteria</taxon>
        <taxon>Bacillati</taxon>
        <taxon>Bacillota</taxon>
        <taxon>Negativicutes</taxon>
        <taxon>Selenomonadales</taxon>
        <taxon>Selenomonadaceae</taxon>
        <taxon>Selenomonas</taxon>
    </lineage>
</organism>
<dbReference type="AlphaFoldDB" id="A0A1I0XX45"/>
<dbReference type="Proteomes" id="UP000183843">
    <property type="component" value="Unassembled WGS sequence"/>
</dbReference>
<evidence type="ECO:0008006" key="3">
    <source>
        <dbReference type="Google" id="ProtNLM"/>
    </source>
</evidence>